<dbReference type="EMBL" id="CM039436">
    <property type="protein sequence ID" value="KAI4315427.1"/>
    <property type="molecule type" value="Genomic_DNA"/>
</dbReference>
<proteinExistence type="predicted"/>
<sequence>MGRGRLPVIFMEREKSRKATFTKRTQGIKKKFFELSRVNAAMITYDSESANARPCPNNDYKLKAFLEERKSKIEGKDPRGTPREKHQLKQSQLGSGTHVPQRQLSLAATMVEPNPLPIDNEMLDFWSGFNPASYYDGMQFQNNNYYPAEPGL</sequence>
<dbReference type="Proteomes" id="UP000828941">
    <property type="component" value="Chromosome 11"/>
</dbReference>
<evidence type="ECO:0000313" key="2">
    <source>
        <dbReference type="Proteomes" id="UP000828941"/>
    </source>
</evidence>
<evidence type="ECO:0000313" key="1">
    <source>
        <dbReference type="EMBL" id="KAI4315427.1"/>
    </source>
</evidence>
<name>A0ACB9LX39_BAUVA</name>
<gene>
    <name evidence="1" type="ORF">L6164_028239</name>
</gene>
<organism evidence="1 2">
    <name type="scientific">Bauhinia variegata</name>
    <name type="common">Purple orchid tree</name>
    <name type="synonym">Phanera variegata</name>
    <dbReference type="NCBI Taxonomy" id="167791"/>
    <lineage>
        <taxon>Eukaryota</taxon>
        <taxon>Viridiplantae</taxon>
        <taxon>Streptophyta</taxon>
        <taxon>Embryophyta</taxon>
        <taxon>Tracheophyta</taxon>
        <taxon>Spermatophyta</taxon>
        <taxon>Magnoliopsida</taxon>
        <taxon>eudicotyledons</taxon>
        <taxon>Gunneridae</taxon>
        <taxon>Pentapetalae</taxon>
        <taxon>rosids</taxon>
        <taxon>fabids</taxon>
        <taxon>Fabales</taxon>
        <taxon>Fabaceae</taxon>
        <taxon>Cercidoideae</taxon>
        <taxon>Cercideae</taxon>
        <taxon>Bauhiniinae</taxon>
        <taxon>Bauhinia</taxon>
    </lineage>
</organism>
<accession>A0ACB9LX39</accession>
<reference evidence="1 2" key="1">
    <citation type="journal article" date="2022" name="DNA Res.">
        <title>Chromosomal-level genome assembly of the orchid tree Bauhinia variegata (Leguminosae; Cercidoideae) supports the allotetraploid origin hypothesis of Bauhinia.</title>
        <authorList>
            <person name="Zhong Y."/>
            <person name="Chen Y."/>
            <person name="Zheng D."/>
            <person name="Pang J."/>
            <person name="Liu Y."/>
            <person name="Luo S."/>
            <person name="Meng S."/>
            <person name="Qian L."/>
            <person name="Wei D."/>
            <person name="Dai S."/>
            <person name="Zhou R."/>
        </authorList>
    </citation>
    <scope>NUCLEOTIDE SEQUENCE [LARGE SCALE GENOMIC DNA]</scope>
    <source>
        <strain evidence="1">BV-YZ2020</strain>
    </source>
</reference>
<protein>
    <submittedName>
        <fullName evidence="1">Uncharacterized protein</fullName>
    </submittedName>
</protein>
<comment type="caution">
    <text evidence="1">The sequence shown here is derived from an EMBL/GenBank/DDBJ whole genome shotgun (WGS) entry which is preliminary data.</text>
</comment>
<keyword evidence="2" id="KW-1185">Reference proteome</keyword>